<sequence>MAKKKEPPPPSSALLSRRSTRNANRSASVGEGSDIEAPTGSVVGLGSNQETATRVFEPIAKEKDSERVSGSRPIQRNTRSEMMLKPDLWSETDACMVNKEQSSISGSIDLSESSSTSVNVLDKSMDKIGDSPPVPQSDVSAGKLMAGKAWSAGSVASSGKATSTGVGVLNDADVFPIQTPLFSSSFKAKMMESIGRASAGKPGFAGVTGFAGSGTPHSSQPPHTRVTVVGDSTGTVVGLGIGVTGLEVRAGQNSNGPGIAATGEASPDSGTGPEMRAPGYVTGFVLGPALDGPIEPVVGSSTLDTNHEAMHAMGLSPEPGERTTSETMQVDCHQGIIQLNEVEVVPNLGHGSKQEGDHSRQNPFSDNEVLDRNPWVVDPIAEPRVDDPVCVDPQIERTKGKGIMADGFIKVTKKKKKNNGPKPRVQIPSLHVSKPGPSKPLGRARTNVITRVTVSNPFEALDDDNQIDGFSELNATLKKFAMRYVKENTIPDPDVFKTWSTDLKEYYYSLIKDDGEEVESETDGTAKMMSTGVS</sequence>
<comment type="caution">
    <text evidence="1">The sequence shown here is derived from an EMBL/GenBank/DDBJ whole genome shotgun (WGS) entry which is preliminary data.</text>
</comment>
<organism evidence="1 2">
    <name type="scientific">Smallanthus sonchifolius</name>
    <dbReference type="NCBI Taxonomy" id="185202"/>
    <lineage>
        <taxon>Eukaryota</taxon>
        <taxon>Viridiplantae</taxon>
        <taxon>Streptophyta</taxon>
        <taxon>Embryophyta</taxon>
        <taxon>Tracheophyta</taxon>
        <taxon>Spermatophyta</taxon>
        <taxon>Magnoliopsida</taxon>
        <taxon>eudicotyledons</taxon>
        <taxon>Gunneridae</taxon>
        <taxon>Pentapetalae</taxon>
        <taxon>asterids</taxon>
        <taxon>campanulids</taxon>
        <taxon>Asterales</taxon>
        <taxon>Asteraceae</taxon>
        <taxon>Asteroideae</taxon>
        <taxon>Heliantheae alliance</taxon>
        <taxon>Millerieae</taxon>
        <taxon>Smallanthus</taxon>
    </lineage>
</organism>
<evidence type="ECO:0000313" key="1">
    <source>
        <dbReference type="EMBL" id="KAI3763417.1"/>
    </source>
</evidence>
<accession>A0ACB9EX47</accession>
<dbReference type="EMBL" id="CM042034">
    <property type="protein sequence ID" value="KAI3763417.1"/>
    <property type="molecule type" value="Genomic_DNA"/>
</dbReference>
<reference evidence="2" key="1">
    <citation type="journal article" date="2022" name="Mol. Ecol. Resour.">
        <title>The genomes of chicory, endive, great burdock and yacon provide insights into Asteraceae palaeo-polyploidization history and plant inulin production.</title>
        <authorList>
            <person name="Fan W."/>
            <person name="Wang S."/>
            <person name="Wang H."/>
            <person name="Wang A."/>
            <person name="Jiang F."/>
            <person name="Liu H."/>
            <person name="Zhao H."/>
            <person name="Xu D."/>
            <person name="Zhang Y."/>
        </authorList>
    </citation>
    <scope>NUCLEOTIDE SEQUENCE [LARGE SCALE GENOMIC DNA]</scope>
    <source>
        <strain evidence="2">cv. Yunnan</strain>
    </source>
</reference>
<dbReference type="Proteomes" id="UP001056120">
    <property type="component" value="Linkage Group LG17"/>
</dbReference>
<evidence type="ECO:0000313" key="2">
    <source>
        <dbReference type="Proteomes" id="UP001056120"/>
    </source>
</evidence>
<protein>
    <submittedName>
        <fullName evidence="1">Uncharacterized protein</fullName>
    </submittedName>
</protein>
<gene>
    <name evidence="1" type="ORF">L1987_53876</name>
</gene>
<reference evidence="1 2" key="2">
    <citation type="journal article" date="2022" name="Mol. Ecol. Resour.">
        <title>The genomes of chicory, endive, great burdock and yacon provide insights into Asteraceae paleo-polyploidization history and plant inulin production.</title>
        <authorList>
            <person name="Fan W."/>
            <person name="Wang S."/>
            <person name="Wang H."/>
            <person name="Wang A."/>
            <person name="Jiang F."/>
            <person name="Liu H."/>
            <person name="Zhao H."/>
            <person name="Xu D."/>
            <person name="Zhang Y."/>
        </authorList>
    </citation>
    <scope>NUCLEOTIDE SEQUENCE [LARGE SCALE GENOMIC DNA]</scope>
    <source>
        <strain evidence="2">cv. Yunnan</strain>
        <tissue evidence="1">Leaves</tissue>
    </source>
</reference>
<keyword evidence="2" id="KW-1185">Reference proteome</keyword>
<proteinExistence type="predicted"/>
<name>A0ACB9EX47_9ASTR</name>